<proteinExistence type="inferred from homology"/>
<dbReference type="PROSITE" id="PS00211">
    <property type="entry name" value="ABC_TRANSPORTER_1"/>
    <property type="match status" value="1"/>
</dbReference>
<keyword evidence="4" id="KW-0547">Nucleotide-binding</keyword>
<dbReference type="PROSITE" id="PS50893">
    <property type="entry name" value="ABC_TRANSPORTER_2"/>
    <property type="match status" value="1"/>
</dbReference>
<dbReference type="RefSeq" id="WP_134721026.1">
    <property type="nucleotide sequence ID" value="NZ_SDKM01000079.1"/>
</dbReference>
<dbReference type="Proteomes" id="UP000295198">
    <property type="component" value="Unassembled WGS sequence"/>
</dbReference>
<keyword evidence="4" id="KW-0067">ATP-binding</keyword>
<keyword evidence="2" id="KW-0813">Transport</keyword>
<gene>
    <name evidence="4" type="ORF">EKO23_24065</name>
</gene>
<dbReference type="GO" id="GO:0005524">
    <property type="term" value="F:ATP binding"/>
    <property type="evidence" value="ECO:0007669"/>
    <property type="project" value="UniProtKB-KW"/>
</dbReference>
<name>A0A4Q4Z160_9ACTN</name>
<reference evidence="4 5" key="1">
    <citation type="submission" date="2019-01" db="EMBL/GenBank/DDBJ databases">
        <title>Nocardioides guangzhouensis sp. nov., an actinobacterium isolated from soil.</title>
        <authorList>
            <person name="Fu Y."/>
            <person name="Cai Y."/>
            <person name="Lin Z."/>
            <person name="Chen P."/>
        </authorList>
    </citation>
    <scope>NUCLEOTIDE SEQUENCE [LARGE SCALE GENOMIC DNA]</scope>
    <source>
        <strain evidence="4 5">130</strain>
    </source>
</reference>
<dbReference type="Gene3D" id="3.40.50.300">
    <property type="entry name" value="P-loop containing nucleotide triphosphate hydrolases"/>
    <property type="match status" value="1"/>
</dbReference>
<feature type="domain" description="ABC transporter" evidence="3">
    <location>
        <begin position="1"/>
        <end position="198"/>
    </location>
</feature>
<dbReference type="SUPFAM" id="SSF52540">
    <property type="entry name" value="P-loop containing nucleoside triphosphate hydrolases"/>
    <property type="match status" value="1"/>
</dbReference>
<comment type="caution">
    <text evidence="4">The sequence shown here is derived from an EMBL/GenBank/DDBJ whole genome shotgun (WGS) entry which is preliminary data.</text>
</comment>
<accession>A0A4Q4Z160</accession>
<evidence type="ECO:0000313" key="5">
    <source>
        <dbReference type="Proteomes" id="UP000295198"/>
    </source>
</evidence>
<dbReference type="Pfam" id="PF00005">
    <property type="entry name" value="ABC_tran"/>
    <property type="match status" value="1"/>
</dbReference>
<protein>
    <submittedName>
        <fullName evidence="4">ABC transporter ATP-binding protein</fullName>
    </submittedName>
</protein>
<dbReference type="PANTHER" id="PTHR43335">
    <property type="entry name" value="ABC TRANSPORTER, ATP-BINDING PROTEIN"/>
    <property type="match status" value="1"/>
</dbReference>
<evidence type="ECO:0000259" key="3">
    <source>
        <dbReference type="PROSITE" id="PS50893"/>
    </source>
</evidence>
<dbReference type="EMBL" id="SDKM01000079">
    <property type="protein sequence ID" value="RYP81058.1"/>
    <property type="molecule type" value="Genomic_DNA"/>
</dbReference>
<dbReference type="GO" id="GO:0016887">
    <property type="term" value="F:ATP hydrolysis activity"/>
    <property type="evidence" value="ECO:0007669"/>
    <property type="project" value="InterPro"/>
</dbReference>
<feature type="non-terminal residue" evidence="4">
    <location>
        <position position="1"/>
    </location>
</feature>
<dbReference type="PANTHER" id="PTHR43335:SF2">
    <property type="entry name" value="ABC TRANSPORTER, ATP-BINDING PROTEIN"/>
    <property type="match status" value="1"/>
</dbReference>
<dbReference type="InterPro" id="IPR003439">
    <property type="entry name" value="ABC_transporter-like_ATP-bd"/>
</dbReference>
<evidence type="ECO:0000256" key="2">
    <source>
        <dbReference type="ARBA" id="ARBA00022448"/>
    </source>
</evidence>
<dbReference type="AlphaFoldDB" id="A0A4Q4Z160"/>
<dbReference type="OrthoDB" id="9804819at2"/>
<evidence type="ECO:0000256" key="1">
    <source>
        <dbReference type="ARBA" id="ARBA00005417"/>
    </source>
</evidence>
<sequence length="246" mass="26768">GAGKTTLLRMLATVLAPDEGRLALLGLDPSVPAERVEIRRRLGYLPQSPTLYPGFTPFELVDYVAILKEHTDRDWRRHEAIRVLEAVGLADRMHRKIKTLSGGMRQRVALAASLVGQPELLVLDEPATGLDPEQRLELRALLAETAGRGTVVLSTHNTAEVAALCQRVVVMRDGRVLFTGTPAGLADQATGRVWEDDRPDASALRSWMTGEGTYRHLGTVPANAMPAAPSIDDGYLYLACAERGAR</sequence>
<comment type="similarity">
    <text evidence="1">Belongs to the ABC transporter superfamily.</text>
</comment>
<organism evidence="4 5">
    <name type="scientific">Nocardioides guangzhouensis</name>
    <dbReference type="NCBI Taxonomy" id="2497878"/>
    <lineage>
        <taxon>Bacteria</taxon>
        <taxon>Bacillati</taxon>
        <taxon>Actinomycetota</taxon>
        <taxon>Actinomycetes</taxon>
        <taxon>Propionibacteriales</taxon>
        <taxon>Nocardioidaceae</taxon>
        <taxon>Nocardioides</taxon>
    </lineage>
</organism>
<dbReference type="InterPro" id="IPR017871">
    <property type="entry name" value="ABC_transporter-like_CS"/>
</dbReference>
<evidence type="ECO:0000313" key="4">
    <source>
        <dbReference type="EMBL" id="RYP81058.1"/>
    </source>
</evidence>
<dbReference type="InterPro" id="IPR027417">
    <property type="entry name" value="P-loop_NTPase"/>
</dbReference>
<keyword evidence="5" id="KW-1185">Reference proteome</keyword>